<dbReference type="RefSeq" id="WP_340604897.1">
    <property type="nucleotide sequence ID" value="NZ_JBBMXV010000004.1"/>
</dbReference>
<feature type="transmembrane region" description="Helical" evidence="1">
    <location>
        <begin position="58"/>
        <end position="78"/>
    </location>
</feature>
<dbReference type="AlphaFoldDB" id="A0ABD5V442"/>
<sequence>MPRNVLMTGIGGLSVALLVTGALGAYRVFSYLAALLILATFAVPAIEAGERERSVAPFTGLIAGLAVFFLVGLTGIWLLWDPAVVEYSYVLGVPEPTLVYFAFIWLLPLLGAIYYSLIFDRIGGEGIVDDILERARDAQRTEQFPLAPDQIERTTDLEVEDDD</sequence>
<reference evidence="2 3" key="1">
    <citation type="journal article" date="2019" name="Int. J. Syst. Evol. Microbiol.">
        <title>The Global Catalogue of Microorganisms (GCM) 10K type strain sequencing project: providing services to taxonomists for standard genome sequencing and annotation.</title>
        <authorList>
            <consortium name="The Broad Institute Genomics Platform"/>
            <consortium name="The Broad Institute Genome Sequencing Center for Infectious Disease"/>
            <person name="Wu L."/>
            <person name="Ma J."/>
        </authorList>
    </citation>
    <scope>NUCLEOTIDE SEQUENCE [LARGE SCALE GENOMIC DNA]</scope>
    <source>
        <strain evidence="2 3">CGMCC 1.3240</strain>
    </source>
</reference>
<organism evidence="2 3">
    <name type="scientific">Halalkalicoccus tibetensis</name>
    <dbReference type="NCBI Taxonomy" id="175632"/>
    <lineage>
        <taxon>Archaea</taxon>
        <taxon>Methanobacteriati</taxon>
        <taxon>Methanobacteriota</taxon>
        <taxon>Stenosarchaea group</taxon>
        <taxon>Halobacteria</taxon>
        <taxon>Halobacteriales</taxon>
        <taxon>Halococcaceae</taxon>
        <taxon>Halalkalicoccus</taxon>
    </lineage>
</organism>
<dbReference type="EMBL" id="JBHSXQ010000004">
    <property type="protein sequence ID" value="MFC6906342.1"/>
    <property type="molecule type" value="Genomic_DNA"/>
</dbReference>
<evidence type="ECO:0000313" key="2">
    <source>
        <dbReference type="EMBL" id="MFC6906342.1"/>
    </source>
</evidence>
<name>A0ABD5V442_9EURY</name>
<feature type="transmembrane region" description="Helical" evidence="1">
    <location>
        <begin position="29"/>
        <end position="46"/>
    </location>
</feature>
<evidence type="ECO:0000313" key="3">
    <source>
        <dbReference type="Proteomes" id="UP001596312"/>
    </source>
</evidence>
<feature type="transmembrane region" description="Helical" evidence="1">
    <location>
        <begin position="98"/>
        <end position="117"/>
    </location>
</feature>
<keyword evidence="1" id="KW-0812">Transmembrane</keyword>
<protein>
    <submittedName>
        <fullName evidence="2">Uncharacterized protein</fullName>
    </submittedName>
</protein>
<keyword evidence="3" id="KW-1185">Reference proteome</keyword>
<evidence type="ECO:0000256" key="1">
    <source>
        <dbReference type="SAM" id="Phobius"/>
    </source>
</evidence>
<feature type="transmembrane region" description="Helical" evidence="1">
    <location>
        <begin position="5"/>
        <end position="23"/>
    </location>
</feature>
<gene>
    <name evidence="2" type="ORF">ACFQGH_14190</name>
</gene>
<keyword evidence="1" id="KW-0472">Membrane</keyword>
<proteinExistence type="predicted"/>
<accession>A0ABD5V442</accession>
<dbReference type="Proteomes" id="UP001596312">
    <property type="component" value="Unassembled WGS sequence"/>
</dbReference>
<keyword evidence="1" id="KW-1133">Transmembrane helix</keyword>
<comment type="caution">
    <text evidence="2">The sequence shown here is derived from an EMBL/GenBank/DDBJ whole genome shotgun (WGS) entry which is preliminary data.</text>
</comment>